<accession>A0A3M2L625</accession>
<dbReference type="Proteomes" id="UP000278673">
    <property type="component" value="Unassembled WGS sequence"/>
</dbReference>
<organism evidence="2 3">
    <name type="scientific">Streptomyces triticirhizae</name>
    <dbReference type="NCBI Taxonomy" id="2483353"/>
    <lineage>
        <taxon>Bacteria</taxon>
        <taxon>Bacillati</taxon>
        <taxon>Actinomycetota</taxon>
        <taxon>Actinomycetes</taxon>
        <taxon>Kitasatosporales</taxon>
        <taxon>Streptomycetaceae</taxon>
        <taxon>Streptomyces</taxon>
    </lineage>
</organism>
<protein>
    <submittedName>
        <fullName evidence="2">Uncharacterized protein</fullName>
    </submittedName>
</protein>
<keyword evidence="3" id="KW-1185">Reference proteome</keyword>
<evidence type="ECO:0000313" key="3">
    <source>
        <dbReference type="Proteomes" id="UP000278673"/>
    </source>
</evidence>
<comment type="caution">
    <text evidence="2">The sequence shown here is derived from an EMBL/GenBank/DDBJ whole genome shotgun (WGS) entry which is preliminary data.</text>
</comment>
<sequence>MVPRPIGSAAPAMSAPRPRGDGPGMTDLLHPLGLLPARAGILPGRVHRAPADMGEVPPGLSPFELK</sequence>
<dbReference type="EMBL" id="RFFJ01000247">
    <property type="protein sequence ID" value="RMI30018.1"/>
    <property type="molecule type" value="Genomic_DNA"/>
</dbReference>
<feature type="compositionally biased region" description="Low complexity" evidence="1">
    <location>
        <begin position="8"/>
        <end position="17"/>
    </location>
</feature>
<gene>
    <name evidence="2" type="ORF">EBN88_27030</name>
</gene>
<reference evidence="2 3" key="1">
    <citation type="submission" date="2018-10" db="EMBL/GenBank/DDBJ databases">
        <title>Isolation, diversity and antifungal activity of actinobacteria from wheat.</title>
        <authorList>
            <person name="Han C."/>
        </authorList>
    </citation>
    <scope>NUCLEOTIDE SEQUENCE [LARGE SCALE GENOMIC DNA]</scope>
    <source>
        <strain evidence="2 3">NEAU-YY642</strain>
    </source>
</reference>
<name>A0A3M2L625_9ACTN</name>
<feature type="region of interest" description="Disordered" evidence="1">
    <location>
        <begin position="1"/>
        <end position="27"/>
    </location>
</feature>
<evidence type="ECO:0000313" key="2">
    <source>
        <dbReference type="EMBL" id="RMI30018.1"/>
    </source>
</evidence>
<dbReference type="AlphaFoldDB" id="A0A3M2L625"/>
<proteinExistence type="predicted"/>
<evidence type="ECO:0000256" key="1">
    <source>
        <dbReference type="SAM" id="MobiDB-lite"/>
    </source>
</evidence>